<dbReference type="AlphaFoldDB" id="A0A0K1EJE5"/>
<dbReference type="KEGG" id="ccro:CMC5_051410"/>
<evidence type="ECO:0000313" key="2">
    <source>
        <dbReference type="EMBL" id="AKT40984.1"/>
    </source>
</evidence>
<dbReference type="STRING" id="52.CMC5_051410"/>
<dbReference type="Pfam" id="PF14028">
    <property type="entry name" value="Lant_dehydr_C"/>
    <property type="match status" value="1"/>
</dbReference>
<dbReference type="Proteomes" id="UP000067626">
    <property type="component" value="Chromosome"/>
</dbReference>
<accession>A0A0K1EJE5</accession>
<dbReference type="NCBIfam" id="TIGR03891">
    <property type="entry name" value="thiopep_ocin"/>
    <property type="match status" value="1"/>
</dbReference>
<dbReference type="RefSeq" id="WP_050432829.1">
    <property type="nucleotide sequence ID" value="NZ_CP012159.1"/>
</dbReference>
<name>A0A0K1EJE5_CHOCO</name>
<feature type="domain" description="Thiopeptide-type bacteriocin biosynthesis" evidence="1">
    <location>
        <begin position="85"/>
        <end position="323"/>
    </location>
</feature>
<dbReference type="EMBL" id="CP012159">
    <property type="protein sequence ID" value="AKT40984.1"/>
    <property type="molecule type" value="Genomic_DNA"/>
</dbReference>
<evidence type="ECO:0000313" key="3">
    <source>
        <dbReference type="Proteomes" id="UP000067626"/>
    </source>
</evidence>
<dbReference type="InterPro" id="IPR023809">
    <property type="entry name" value="Thiopep_bacteriocin_synth_dom"/>
</dbReference>
<proteinExistence type="predicted"/>
<gene>
    <name evidence="2" type="ORF">CMC5_051410</name>
</gene>
<evidence type="ECO:0000259" key="1">
    <source>
        <dbReference type="Pfam" id="PF14028"/>
    </source>
</evidence>
<organism evidence="2 3">
    <name type="scientific">Chondromyces crocatus</name>
    <dbReference type="NCBI Taxonomy" id="52"/>
    <lineage>
        <taxon>Bacteria</taxon>
        <taxon>Pseudomonadati</taxon>
        <taxon>Myxococcota</taxon>
        <taxon>Polyangia</taxon>
        <taxon>Polyangiales</taxon>
        <taxon>Polyangiaceae</taxon>
        <taxon>Chondromyces</taxon>
    </lineage>
</organism>
<sequence length="333" mass="38285">MRDDDRHLTRLILESFKTDDLDALCKDADLSPEQLQGLRDAFVSAGAARIREIVQPSTWHQVGVTFDGLGLQRPLFFTGRFLEQVRTWLDDRTIDRFSFLDKSPGLRLRFRMLRADFPERLSTFLQTCADEGELSGWVRRAYEAEVHQFGGEVGMDLAHEFFTTESLAVLGHRALHLTGHASLSSTEFSLLLLHDLFQHLVEDRWELWDLWANLALADRSLTLDDAERDDAIALAERARDAIVEILDARPSLLHRLTDPERALLPPYRDATHALAARLRAARDDGQLSHGLRQILPFWIVFHWNRMGFDADHQRRLAFVMAHLLDPKRAEPPR</sequence>
<reference evidence="2 3" key="1">
    <citation type="submission" date="2015-07" db="EMBL/GenBank/DDBJ databases">
        <title>Genome analysis of myxobacterium Chondromyces crocatus Cm c5 reveals a high potential for natural compound synthesis and the genetic basis for the loss of fruiting body formation.</title>
        <authorList>
            <person name="Zaburannyi N."/>
            <person name="Bunk B."/>
            <person name="Maier J."/>
            <person name="Overmann J."/>
            <person name="Mueller R."/>
        </authorList>
    </citation>
    <scope>NUCLEOTIDE SEQUENCE [LARGE SCALE GENOMIC DNA]</scope>
    <source>
        <strain evidence="2 3">Cm c5</strain>
    </source>
</reference>
<keyword evidence="3" id="KW-1185">Reference proteome</keyword>
<dbReference type="OrthoDB" id="4678170at2"/>
<protein>
    <recommendedName>
        <fullName evidence="1">Thiopeptide-type bacteriocin biosynthesis domain-containing protein</fullName>
    </recommendedName>
</protein>